<keyword evidence="3" id="KW-1185">Reference proteome</keyword>
<keyword evidence="1" id="KW-1133">Transmembrane helix</keyword>
<proteinExistence type="predicted"/>
<protein>
    <submittedName>
        <fullName evidence="2">Uncharacterized protein</fullName>
    </submittedName>
</protein>
<accession>A0AAV1B038</accession>
<dbReference type="EMBL" id="OX451740">
    <property type="protein sequence ID" value="CAI8615666.1"/>
    <property type="molecule type" value="Genomic_DNA"/>
</dbReference>
<dbReference type="Proteomes" id="UP001157006">
    <property type="component" value="Chromosome 5"/>
</dbReference>
<sequence>MYRLYFLTNNLRSLSSKFSSLLDSLSLVGSSLEDFELEALRILYFKTSSLTTLFSFFYFSSFFSCLSKKLSSCSCSSNIPNKAVRLSVARFLAFLIAVIFGCKFLVRDLNNLLVAITLKIRLPSKFKRLKDVRTYFEFEQWFPLASCKRVQTLD</sequence>
<organism evidence="2 3">
    <name type="scientific">Vicia faba</name>
    <name type="common">Broad bean</name>
    <name type="synonym">Faba vulgaris</name>
    <dbReference type="NCBI Taxonomy" id="3906"/>
    <lineage>
        <taxon>Eukaryota</taxon>
        <taxon>Viridiplantae</taxon>
        <taxon>Streptophyta</taxon>
        <taxon>Embryophyta</taxon>
        <taxon>Tracheophyta</taxon>
        <taxon>Spermatophyta</taxon>
        <taxon>Magnoliopsida</taxon>
        <taxon>eudicotyledons</taxon>
        <taxon>Gunneridae</taxon>
        <taxon>Pentapetalae</taxon>
        <taxon>rosids</taxon>
        <taxon>fabids</taxon>
        <taxon>Fabales</taxon>
        <taxon>Fabaceae</taxon>
        <taxon>Papilionoideae</taxon>
        <taxon>50 kb inversion clade</taxon>
        <taxon>NPAAA clade</taxon>
        <taxon>Hologalegina</taxon>
        <taxon>IRL clade</taxon>
        <taxon>Fabeae</taxon>
        <taxon>Vicia</taxon>
    </lineage>
</organism>
<evidence type="ECO:0000313" key="3">
    <source>
        <dbReference type="Proteomes" id="UP001157006"/>
    </source>
</evidence>
<keyword evidence="1" id="KW-0812">Transmembrane</keyword>
<name>A0AAV1B038_VICFA</name>
<gene>
    <name evidence="2" type="ORF">VFH_V190200</name>
</gene>
<feature type="transmembrane region" description="Helical" evidence="1">
    <location>
        <begin position="87"/>
        <end position="106"/>
    </location>
</feature>
<evidence type="ECO:0000256" key="1">
    <source>
        <dbReference type="SAM" id="Phobius"/>
    </source>
</evidence>
<keyword evidence="1" id="KW-0472">Membrane</keyword>
<feature type="transmembrane region" description="Helical" evidence="1">
    <location>
        <begin position="42"/>
        <end position="66"/>
    </location>
</feature>
<reference evidence="2 3" key="1">
    <citation type="submission" date="2023-01" db="EMBL/GenBank/DDBJ databases">
        <authorList>
            <person name="Kreplak J."/>
        </authorList>
    </citation>
    <scope>NUCLEOTIDE SEQUENCE [LARGE SCALE GENOMIC DNA]</scope>
</reference>
<dbReference type="AlphaFoldDB" id="A0AAV1B038"/>
<evidence type="ECO:0000313" key="2">
    <source>
        <dbReference type="EMBL" id="CAI8615666.1"/>
    </source>
</evidence>